<dbReference type="Pfam" id="PF00347">
    <property type="entry name" value="Ribosomal_L6"/>
    <property type="match status" value="2"/>
</dbReference>
<keyword evidence="2 4" id="KW-0689">Ribosomal protein</keyword>
<gene>
    <name evidence="4" type="primary">rplF</name>
    <name evidence="8" type="ORF">BSQ44_16160</name>
</gene>
<evidence type="ECO:0000313" key="8">
    <source>
        <dbReference type="EMBL" id="APH72723.1"/>
    </source>
</evidence>
<dbReference type="EMBL" id="CP018171">
    <property type="protein sequence ID" value="APH72723.1"/>
    <property type="molecule type" value="Genomic_DNA"/>
</dbReference>
<dbReference type="FunFam" id="3.90.930.12:FF:000001">
    <property type="entry name" value="50S ribosomal protein L6"/>
    <property type="match status" value="1"/>
</dbReference>
<dbReference type="Gene3D" id="3.90.930.12">
    <property type="entry name" value="Ribosomal protein L6, alpha-beta domain"/>
    <property type="match status" value="2"/>
</dbReference>
<dbReference type="PANTHER" id="PTHR11655">
    <property type="entry name" value="60S/50S RIBOSOMAL PROTEIN L6/L9"/>
    <property type="match status" value="1"/>
</dbReference>
<comment type="function">
    <text evidence="4 6">This protein binds to the 23S rRNA, and is important in its secondary structure. It is located near the subunit interface in the base of the L7/L12 stalk, and near the tRNA binding site of the peptidyltransferase center.</text>
</comment>
<keyword evidence="4 6" id="KW-0694">RNA-binding</keyword>
<evidence type="ECO:0000256" key="2">
    <source>
        <dbReference type="ARBA" id="ARBA00022980"/>
    </source>
</evidence>
<dbReference type="InterPro" id="IPR002358">
    <property type="entry name" value="Ribosomal_uL6_CS"/>
</dbReference>
<dbReference type="GO" id="GO:0019843">
    <property type="term" value="F:rRNA binding"/>
    <property type="evidence" value="ECO:0007669"/>
    <property type="project" value="UniProtKB-UniRule"/>
</dbReference>
<dbReference type="InterPro" id="IPR020040">
    <property type="entry name" value="Ribosomal_uL6_a/b-dom"/>
</dbReference>
<feature type="domain" description="Large ribosomal subunit protein uL6 alpha-beta" evidence="7">
    <location>
        <begin position="11"/>
        <end position="82"/>
    </location>
</feature>
<dbReference type="PROSITE" id="PS00525">
    <property type="entry name" value="RIBOSOMAL_L6_1"/>
    <property type="match status" value="1"/>
</dbReference>
<proteinExistence type="inferred from homology"/>
<evidence type="ECO:0000256" key="3">
    <source>
        <dbReference type="ARBA" id="ARBA00023274"/>
    </source>
</evidence>
<name>A0A1L3STF5_9HYPH</name>
<evidence type="ECO:0000259" key="7">
    <source>
        <dbReference type="Pfam" id="PF00347"/>
    </source>
</evidence>
<dbReference type="InterPro" id="IPR019906">
    <property type="entry name" value="Ribosomal_uL6_bac-type"/>
</dbReference>
<organism evidence="8 9">
    <name type="scientific">Aquibium oceanicum</name>
    <dbReference type="NCBI Taxonomy" id="1670800"/>
    <lineage>
        <taxon>Bacteria</taxon>
        <taxon>Pseudomonadati</taxon>
        <taxon>Pseudomonadota</taxon>
        <taxon>Alphaproteobacteria</taxon>
        <taxon>Hyphomicrobiales</taxon>
        <taxon>Phyllobacteriaceae</taxon>
        <taxon>Aquibium</taxon>
    </lineage>
</organism>
<dbReference type="KEGG" id="meso:BSQ44_16160"/>
<evidence type="ECO:0000256" key="1">
    <source>
        <dbReference type="ARBA" id="ARBA00009356"/>
    </source>
</evidence>
<dbReference type="AlphaFoldDB" id="A0A1L3STF5"/>
<dbReference type="NCBIfam" id="TIGR03654">
    <property type="entry name" value="L6_bact"/>
    <property type="match status" value="1"/>
</dbReference>
<dbReference type="Proteomes" id="UP000182840">
    <property type="component" value="Chromosome"/>
</dbReference>
<dbReference type="HAMAP" id="MF_01365_B">
    <property type="entry name" value="Ribosomal_uL6_B"/>
    <property type="match status" value="1"/>
</dbReference>
<comment type="similarity">
    <text evidence="1 4 5">Belongs to the universal ribosomal protein uL6 family.</text>
</comment>
<dbReference type="RefSeq" id="WP_072605984.1">
    <property type="nucleotide sequence ID" value="NZ_CP018171.1"/>
</dbReference>
<dbReference type="PRINTS" id="PR00059">
    <property type="entry name" value="RIBOSOMALL6"/>
</dbReference>
<evidence type="ECO:0000256" key="6">
    <source>
        <dbReference type="RuleBase" id="RU003870"/>
    </source>
</evidence>
<sequence>MSRIGKKPVPVPQGVTANVDGQTVTAKGPKGELRFVVNDEVLVKMEDGAVAVDPRDQSKLARSKWGMSRTQISNIFSGVKDGFEKRLEITGVGYRAAMQGKNLQLALGFSHDVVYQTPEGITIATPKPTEIVVTGIDKQKVGQVAAEIREYRGPEPYKGKGVRYAGEKIVRKEGKKK</sequence>
<reference evidence="9" key="1">
    <citation type="submission" date="2016-11" db="EMBL/GenBank/DDBJ databases">
        <title>Mesorhizobium oceanicum sp. nov., isolated from deep seawater in South China Sea.</title>
        <authorList>
            <person name="Fu G.-Y."/>
        </authorList>
    </citation>
    <scope>NUCLEOTIDE SEQUENCE [LARGE SCALE GENOMIC DNA]</scope>
    <source>
        <strain evidence="9">B7</strain>
    </source>
</reference>
<dbReference type="GO" id="GO:0003735">
    <property type="term" value="F:structural constituent of ribosome"/>
    <property type="evidence" value="ECO:0007669"/>
    <property type="project" value="UniProtKB-UniRule"/>
</dbReference>
<keyword evidence="3 4" id="KW-0687">Ribonucleoprotein</keyword>
<keyword evidence="4 6" id="KW-0699">rRNA-binding</keyword>
<comment type="subunit">
    <text evidence="4">Part of the 50S ribosomal subunit.</text>
</comment>
<feature type="domain" description="Large ribosomal subunit protein uL6 alpha-beta" evidence="7">
    <location>
        <begin position="91"/>
        <end position="164"/>
    </location>
</feature>
<accession>A0A1L3STF5</accession>
<dbReference type="PIRSF" id="PIRSF002162">
    <property type="entry name" value="Ribosomal_L6"/>
    <property type="match status" value="1"/>
</dbReference>
<keyword evidence="9" id="KW-1185">Reference proteome</keyword>
<dbReference type="STRING" id="1670800.BSQ44_16160"/>
<evidence type="ECO:0000313" key="9">
    <source>
        <dbReference type="Proteomes" id="UP000182840"/>
    </source>
</evidence>
<dbReference type="InterPro" id="IPR036789">
    <property type="entry name" value="Ribosomal_uL6-like_a/b-dom_sf"/>
</dbReference>
<dbReference type="OrthoDB" id="9805007at2"/>
<dbReference type="GO" id="GO:0022625">
    <property type="term" value="C:cytosolic large ribosomal subunit"/>
    <property type="evidence" value="ECO:0007669"/>
    <property type="project" value="UniProtKB-UniRule"/>
</dbReference>
<dbReference type="InterPro" id="IPR000702">
    <property type="entry name" value="Ribosomal_uL6-like"/>
</dbReference>
<dbReference type="GO" id="GO:0002181">
    <property type="term" value="P:cytoplasmic translation"/>
    <property type="evidence" value="ECO:0007669"/>
    <property type="project" value="TreeGrafter"/>
</dbReference>
<evidence type="ECO:0000256" key="5">
    <source>
        <dbReference type="RuleBase" id="RU003869"/>
    </source>
</evidence>
<evidence type="ECO:0000256" key="4">
    <source>
        <dbReference type="HAMAP-Rule" id="MF_01365"/>
    </source>
</evidence>
<protein>
    <recommendedName>
        <fullName evidence="4">Large ribosomal subunit protein uL6</fullName>
    </recommendedName>
</protein>
<dbReference type="PANTHER" id="PTHR11655:SF14">
    <property type="entry name" value="LARGE RIBOSOMAL SUBUNIT PROTEIN UL6M"/>
    <property type="match status" value="1"/>
</dbReference>
<dbReference type="SUPFAM" id="SSF56053">
    <property type="entry name" value="Ribosomal protein L6"/>
    <property type="match status" value="2"/>
</dbReference>